<evidence type="ECO:0000313" key="2">
    <source>
        <dbReference type="Proteomes" id="UP001156484"/>
    </source>
</evidence>
<accession>A0ACD4DCW8</accession>
<proteinExistence type="predicted"/>
<reference evidence="1" key="1">
    <citation type="submission" date="2022-10" db="EMBL/GenBank/DDBJ databases">
        <title>Rhodococcus ferula Z13 complete genome.</title>
        <authorList>
            <person name="Long X."/>
            <person name="Zang M."/>
        </authorList>
    </citation>
    <scope>NUCLEOTIDE SEQUENCE</scope>
    <source>
        <strain evidence="1">Z13</strain>
    </source>
</reference>
<organism evidence="1 2">
    <name type="scientific">Rhodococcus sacchari</name>
    <dbReference type="NCBI Taxonomy" id="2962047"/>
    <lineage>
        <taxon>Bacteria</taxon>
        <taxon>Bacillati</taxon>
        <taxon>Actinomycetota</taxon>
        <taxon>Actinomycetes</taxon>
        <taxon>Mycobacteriales</taxon>
        <taxon>Nocardiaceae</taxon>
        <taxon>Rhodococcus</taxon>
    </lineage>
</organism>
<gene>
    <name evidence="1" type="ORF">OED52_14785</name>
</gene>
<protein>
    <submittedName>
        <fullName evidence="1">Uncharacterized protein</fullName>
    </submittedName>
</protein>
<name>A0ACD4DCW8_9NOCA</name>
<dbReference type="Proteomes" id="UP001156484">
    <property type="component" value="Chromosome"/>
</dbReference>
<dbReference type="EMBL" id="CP107551">
    <property type="protein sequence ID" value="UYP17927.1"/>
    <property type="molecule type" value="Genomic_DNA"/>
</dbReference>
<sequence length="392" mass="41619">MTTTASGRSVAHARRRFWRRVWTLVFGSALAYVPVALAPQLLHAVVHRTDELVGDHTTPERSGVLTTLSMGEAASVLGVLAALVIALNIIAWSIGPVVAEDGSPRITEALRTEHLELCGPVFGVGATMTFVAALLDGMPHSVDLAALLLFPAVFVIVVLSQDLFLATRRGGGVRRMLLRENSLLRRRELLVTAARLRPRDPRAATRPFLMCTLELVLLTAVTTAVALLPAVALGDGTGGEPVLTLDDIVGAAIVSAIVVLMAVVLVPWTVRCWLLHRYVGAVLAVAVGGTLYLVVAGGIVWAVLDGESSVDALVSVVPLLVWVFLPVVVLAVGTLGIRGRGRLPGVTAALRSALLRERFTLRWADTGDGRGAPELRPLLARARRVASYAGRS</sequence>
<evidence type="ECO:0000313" key="1">
    <source>
        <dbReference type="EMBL" id="UYP17927.1"/>
    </source>
</evidence>
<keyword evidence="2" id="KW-1185">Reference proteome</keyword>